<proteinExistence type="predicted"/>
<dbReference type="CDD" id="cd02440">
    <property type="entry name" value="AdoMet_MTases"/>
    <property type="match status" value="1"/>
</dbReference>
<evidence type="ECO:0000313" key="3">
    <source>
        <dbReference type="Proteomes" id="UP000230709"/>
    </source>
</evidence>
<dbReference type="RefSeq" id="WP_003612107.1">
    <property type="nucleotide sequence ID" value="NZ_ADVE02000001.1"/>
</dbReference>
<dbReference type="InterPro" id="IPR013217">
    <property type="entry name" value="Methyltransf_12"/>
</dbReference>
<dbReference type="Gene3D" id="3.40.50.150">
    <property type="entry name" value="Vaccinia Virus protein VP39"/>
    <property type="match status" value="1"/>
</dbReference>
<dbReference type="GO" id="GO:0032259">
    <property type="term" value="P:methylation"/>
    <property type="evidence" value="ECO:0007669"/>
    <property type="project" value="UniProtKB-KW"/>
</dbReference>
<accession>A0A2D2D1L6</accession>
<gene>
    <name evidence="2" type="ORF">CQW49_13955</name>
</gene>
<dbReference type="KEGG" id="mtw:CQW49_13955"/>
<dbReference type="SUPFAM" id="SSF53335">
    <property type="entry name" value="S-adenosyl-L-methionine-dependent methyltransferases"/>
    <property type="match status" value="1"/>
</dbReference>
<dbReference type="Pfam" id="PF08242">
    <property type="entry name" value="Methyltransf_12"/>
    <property type="match status" value="1"/>
</dbReference>
<dbReference type="STRING" id="595536.GCA_000178815_02379"/>
<dbReference type="GO" id="GO:0008168">
    <property type="term" value="F:methyltransferase activity"/>
    <property type="evidence" value="ECO:0007669"/>
    <property type="project" value="UniProtKB-KW"/>
</dbReference>
<keyword evidence="3" id="KW-1185">Reference proteome</keyword>
<keyword evidence="2" id="KW-0489">Methyltransferase</keyword>
<keyword evidence="2" id="KW-0808">Transferase</keyword>
<dbReference type="PANTHER" id="PTHR43861">
    <property type="entry name" value="TRANS-ACONITATE 2-METHYLTRANSFERASE-RELATED"/>
    <property type="match status" value="1"/>
</dbReference>
<name>A0A2D2D1L6_METT3</name>
<protein>
    <submittedName>
        <fullName evidence="2">Methyltransferase domain-containing protein</fullName>
    </submittedName>
</protein>
<evidence type="ECO:0000313" key="2">
    <source>
        <dbReference type="EMBL" id="ATQ68864.1"/>
    </source>
</evidence>
<dbReference type="Proteomes" id="UP000230709">
    <property type="component" value="Chromosome"/>
</dbReference>
<evidence type="ECO:0000259" key="1">
    <source>
        <dbReference type="Pfam" id="PF08242"/>
    </source>
</evidence>
<reference evidence="3" key="1">
    <citation type="submission" date="2017-10" db="EMBL/GenBank/DDBJ databases">
        <title>Completed PacBio SMRT sequence of Methylosinus trichosporium OB3b reveals presence of a third large plasmid.</title>
        <authorList>
            <person name="Charles T.C."/>
            <person name="Lynch M.D.J."/>
            <person name="Heil J.R."/>
            <person name="Cheng J."/>
        </authorList>
    </citation>
    <scope>NUCLEOTIDE SEQUENCE [LARGE SCALE GENOMIC DNA]</scope>
    <source>
        <strain evidence="3">OB3b</strain>
    </source>
</reference>
<dbReference type="EMBL" id="CP023737">
    <property type="protein sequence ID" value="ATQ68864.1"/>
    <property type="molecule type" value="Genomic_DNA"/>
</dbReference>
<feature type="domain" description="Methyltransferase type 12" evidence="1">
    <location>
        <begin position="57"/>
        <end position="152"/>
    </location>
</feature>
<organism evidence="2 3">
    <name type="scientific">Methylosinus trichosporium (strain ATCC 35070 / NCIMB 11131 / UNIQEM 75 / OB3b)</name>
    <dbReference type="NCBI Taxonomy" id="595536"/>
    <lineage>
        <taxon>Bacteria</taxon>
        <taxon>Pseudomonadati</taxon>
        <taxon>Pseudomonadota</taxon>
        <taxon>Alphaproteobacteria</taxon>
        <taxon>Hyphomicrobiales</taxon>
        <taxon>Methylocystaceae</taxon>
        <taxon>Methylosinus</taxon>
    </lineage>
</organism>
<dbReference type="PANTHER" id="PTHR43861:SF1">
    <property type="entry name" value="TRANS-ACONITATE 2-METHYLTRANSFERASE"/>
    <property type="match status" value="1"/>
</dbReference>
<dbReference type="InterPro" id="IPR029063">
    <property type="entry name" value="SAM-dependent_MTases_sf"/>
</dbReference>
<sequence length="241" mass="27457">MRQAAFHYRRAEEMSEKIGRDPELWEAGCSKDHVRNTFIIPDLVARISRLCPVRIADVGSGTGYMSRNLASRLPNCHTWSLLENDPNMLRFSANIVGSDKHIGVVSFDIFQPNEIVCNSFDLVFSVFSTLDFGMNQRVASNLVGLLRQGGTLLIYVPDLLEEVSQMCAVMSSLEPLEEYRRGKTDIRKPDRFTKRVEPFVAHRVELCVAQVLAAGTNLRQLNFLERTHDRRLIVLEFERNA</sequence>
<dbReference type="AlphaFoldDB" id="A0A2D2D1L6"/>